<evidence type="ECO:0000256" key="10">
    <source>
        <dbReference type="SAM" id="MobiDB-lite"/>
    </source>
</evidence>
<dbReference type="PANTHER" id="PTHR31992">
    <property type="entry name" value="DOF ZINC FINGER PROTEIN DOF1.4-RELATED"/>
    <property type="match status" value="1"/>
</dbReference>
<evidence type="ECO:0000256" key="7">
    <source>
        <dbReference type="ARBA" id="ARBA00023242"/>
    </source>
</evidence>
<dbReference type="GO" id="GO:0003700">
    <property type="term" value="F:DNA-binding transcription factor activity"/>
    <property type="evidence" value="ECO:0007669"/>
    <property type="project" value="UniProtKB-UniRule"/>
</dbReference>
<feature type="compositionally biased region" description="Basic residues" evidence="10">
    <location>
        <begin position="113"/>
        <end position="123"/>
    </location>
</feature>
<organism evidence="12 13">
    <name type="scientific">Zingiber officinale</name>
    <name type="common">Ginger</name>
    <name type="synonym">Amomum zingiber</name>
    <dbReference type="NCBI Taxonomy" id="94328"/>
    <lineage>
        <taxon>Eukaryota</taxon>
        <taxon>Viridiplantae</taxon>
        <taxon>Streptophyta</taxon>
        <taxon>Embryophyta</taxon>
        <taxon>Tracheophyta</taxon>
        <taxon>Spermatophyta</taxon>
        <taxon>Magnoliopsida</taxon>
        <taxon>Liliopsida</taxon>
        <taxon>Zingiberales</taxon>
        <taxon>Zingiberaceae</taxon>
        <taxon>Zingiber</taxon>
    </lineage>
</organism>
<keyword evidence="5 8" id="KW-0238">DNA-binding</keyword>
<dbReference type="PROSITE" id="PS50884">
    <property type="entry name" value="ZF_DOF_2"/>
    <property type="match status" value="1"/>
</dbReference>
<dbReference type="EMBL" id="JACMSC010000019">
    <property type="protein sequence ID" value="KAG6473177.1"/>
    <property type="molecule type" value="Genomic_DNA"/>
</dbReference>
<comment type="caution">
    <text evidence="12">The sequence shown here is derived from an EMBL/GenBank/DDBJ whole genome shotgun (WGS) entry which is preliminary data.</text>
</comment>
<keyword evidence="13" id="KW-1185">Reference proteome</keyword>
<dbReference type="PROSITE" id="PS01361">
    <property type="entry name" value="ZF_DOF_1"/>
    <property type="match status" value="1"/>
</dbReference>
<evidence type="ECO:0000256" key="8">
    <source>
        <dbReference type="PROSITE-ProRule" id="PRU00071"/>
    </source>
</evidence>
<keyword evidence="3 9" id="KW-0862">Zinc</keyword>
<protein>
    <recommendedName>
        <fullName evidence="9">Dof zinc finger protein</fullName>
    </recommendedName>
</protein>
<evidence type="ECO:0000256" key="9">
    <source>
        <dbReference type="RuleBase" id="RU369094"/>
    </source>
</evidence>
<dbReference type="GO" id="GO:0008270">
    <property type="term" value="F:zinc ion binding"/>
    <property type="evidence" value="ECO:0007669"/>
    <property type="project" value="UniProtKB-KW"/>
</dbReference>
<evidence type="ECO:0000256" key="5">
    <source>
        <dbReference type="ARBA" id="ARBA00023125"/>
    </source>
</evidence>
<dbReference type="GO" id="GO:0003677">
    <property type="term" value="F:DNA binding"/>
    <property type="evidence" value="ECO:0007669"/>
    <property type="project" value="UniProtKB-UniRule"/>
</dbReference>
<evidence type="ECO:0000259" key="11">
    <source>
        <dbReference type="PROSITE" id="PS50884"/>
    </source>
</evidence>
<dbReference type="Pfam" id="PF02701">
    <property type="entry name" value="Zn_ribbon_Dof"/>
    <property type="match status" value="1"/>
</dbReference>
<evidence type="ECO:0000256" key="3">
    <source>
        <dbReference type="ARBA" id="ARBA00022833"/>
    </source>
</evidence>
<keyword evidence="2 8" id="KW-0863">Zinc-finger</keyword>
<keyword evidence="4 9" id="KW-0805">Transcription regulation</keyword>
<feature type="region of interest" description="Disordered" evidence="10">
    <location>
        <begin position="108"/>
        <end position="135"/>
    </location>
</feature>
<dbReference type="AlphaFoldDB" id="A0A8J5EQT9"/>
<evidence type="ECO:0000313" key="12">
    <source>
        <dbReference type="EMBL" id="KAG6473177.1"/>
    </source>
</evidence>
<sequence>MKDALLVAAANANNNSSSKNKNNNNGTTATATGSAGTHNNNKVSDSMMEKGPSPATAGKVEALRCPRCDSANTKFCYYNNYSLAQPRHFCKACKRYWTRGGTLRNVPVGGGCRKNKRTSKKQHPSAAAGVGNLPRPLLLPPPDHHPLISTNSLPAAARRPGAASDSAATIYANHALQMASFPLLLDGLADASYSAAADLLQHLGLGVPSANQDLGFHPLPPVNSILNDDNQLIGSSLLPSTSFLASSVKHPMKQLEDQFDQTLFPFDGSADQLEASALMNGGIAGMMKEVKLESQSNNVIDNSFSQNWQNTIIPSDINSFDNFIPPPAAMYWNSTTGGGGISWSDFNTNCSSSIAPLI</sequence>
<keyword evidence="1 9" id="KW-0479">Metal-binding</keyword>
<keyword evidence="6 9" id="KW-0804">Transcription</keyword>
<evidence type="ECO:0000256" key="4">
    <source>
        <dbReference type="ARBA" id="ARBA00023015"/>
    </source>
</evidence>
<keyword evidence="7 8" id="KW-0539">Nucleus</keyword>
<dbReference type="GO" id="GO:0005634">
    <property type="term" value="C:nucleus"/>
    <property type="evidence" value="ECO:0007669"/>
    <property type="project" value="UniProtKB-SubCell"/>
</dbReference>
<gene>
    <name evidence="12" type="ORF">ZIOFF_067089</name>
</gene>
<dbReference type="PANTHER" id="PTHR31992:SF141">
    <property type="entry name" value="DOF ZINC FINGER PROTEIN DOF1.4"/>
    <property type="match status" value="1"/>
</dbReference>
<accession>A0A8J5EQT9</accession>
<comment type="subcellular location">
    <subcellularLocation>
        <location evidence="8 9">Nucleus</location>
    </subcellularLocation>
</comment>
<evidence type="ECO:0000256" key="6">
    <source>
        <dbReference type="ARBA" id="ARBA00023163"/>
    </source>
</evidence>
<proteinExistence type="predicted"/>
<evidence type="ECO:0000256" key="2">
    <source>
        <dbReference type="ARBA" id="ARBA00022771"/>
    </source>
</evidence>
<feature type="compositionally biased region" description="Low complexity" evidence="10">
    <location>
        <begin position="12"/>
        <end position="41"/>
    </location>
</feature>
<evidence type="ECO:0000256" key="1">
    <source>
        <dbReference type="ARBA" id="ARBA00022723"/>
    </source>
</evidence>
<dbReference type="InterPro" id="IPR003851">
    <property type="entry name" value="Znf_Dof"/>
</dbReference>
<feature type="region of interest" description="Disordered" evidence="10">
    <location>
        <begin position="12"/>
        <end position="57"/>
    </location>
</feature>
<evidence type="ECO:0000313" key="13">
    <source>
        <dbReference type="Proteomes" id="UP000734854"/>
    </source>
</evidence>
<feature type="domain" description="Dof-type" evidence="11">
    <location>
        <begin position="63"/>
        <end position="117"/>
    </location>
</feature>
<name>A0A8J5EQT9_ZINOF</name>
<dbReference type="Proteomes" id="UP000734854">
    <property type="component" value="Unassembled WGS sequence"/>
</dbReference>
<reference evidence="12 13" key="1">
    <citation type="submission" date="2020-08" db="EMBL/GenBank/DDBJ databases">
        <title>Plant Genome Project.</title>
        <authorList>
            <person name="Zhang R.-G."/>
        </authorList>
    </citation>
    <scope>NUCLEOTIDE SEQUENCE [LARGE SCALE GENOMIC DNA]</scope>
    <source>
        <tissue evidence="12">Rhizome</tissue>
    </source>
</reference>
<dbReference type="InterPro" id="IPR045174">
    <property type="entry name" value="Dof"/>
</dbReference>
<comment type="function">
    <text evidence="9">Transcription factor that binds specifically to a 5'-AA[AG]G-3' consensus core sequence.</text>
</comment>